<organism evidence="7 8">
    <name type="scientific">Fusobacterium hominis</name>
    <dbReference type="NCBI Taxonomy" id="2764326"/>
    <lineage>
        <taxon>Bacteria</taxon>
        <taxon>Fusobacteriati</taxon>
        <taxon>Fusobacteriota</taxon>
        <taxon>Fusobacteriia</taxon>
        <taxon>Fusobacteriales</taxon>
        <taxon>Fusobacteriaceae</taxon>
        <taxon>Fusobacterium</taxon>
    </lineage>
</organism>
<feature type="transmembrane region" description="Helical" evidence="6">
    <location>
        <begin position="47"/>
        <end position="72"/>
    </location>
</feature>
<evidence type="ECO:0000256" key="1">
    <source>
        <dbReference type="ARBA" id="ARBA00004651"/>
    </source>
</evidence>
<dbReference type="Proteomes" id="UP000515913">
    <property type="component" value="Chromosome"/>
</dbReference>
<proteinExistence type="predicted"/>
<dbReference type="GO" id="GO:0005436">
    <property type="term" value="F:sodium:phosphate symporter activity"/>
    <property type="evidence" value="ECO:0007669"/>
    <property type="project" value="InterPro"/>
</dbReference>
<feature type="transmembrane region" description="Helical" evidence="6">
    <location>
        <begin position="282"/>
        <end position="306"/>
    </location>
</feature>
<evidence type="ECO:0000313" key="7">
    <source>
        <dbReference type="EMBL" id="QNM15408.1"/>
    </source>
</evidence>
<dbReference type="AlphaFoldDB" id="A0A7G9GX76"/>
<dbReference type="Gene3D" id="1.20.58.220">
    <property type="entry name" value="Phosphate transport system protein phou homolog 2, domain 2"/>
    <property type="match status" value="1"/>
</dbReference>
<dbReference type="InterPro" id="IPR038078">
    <property type="entry name" value="PhoU-like_sf"/>
</dbReference>
<dbReference type="NCBIfam" id="TIGR00704">
    <property type="entry name" value="NaPi_cotrn_rel"/>
    <property type="match status" value="1"/>
</dbReference>
<keyword evidence="5 6" id="KW-0472">Membrane</keyword>
<dbReference type="NCBIfam" id="NF037997">
    <property type="entry name" value="Na_Pi_symport"/>
    <property type="match status" value="1"/>
</dbReference>
<keyword evidence="3 6" id="KW-0812">Transmembrane</keyword>
<feature type="transmembrane region" description="Helical" evidence="6">
    <location>
        <begin position="6"/>
        <end position="26"/>
    </location>
</feature>
<feature type="transmembrane region" description="Helical" evidence="6">
    <location>
        <begin position="245"/>
        <end position="270"/>
    </location>
</feature>
<keyword evidence="4 6" id="KW-1133">Transmembrane helix</keyword>
<dbReference type="PANTHER" id="PTHR10010:SF46">
    <property type="entry name" value="SODIUM-DEPENDENT PHOSPHATE TRANSPORT PROTEIN 2B"/>
    <property type="match status" value="1"/>
</dbReference>
<feature type="transmembrane region" description="Helical" evidence="6">
    <location>
        <begin position="133"/>
        <end position="153"/>
    </location>
</feature>
<evidence type="ECO:0000313" key="8">
    <source>
        <dbReference type="Proteomes" id="UP000515913"/>
    </source>
</evidence>
<name>A0A7G9GX76_9FUSO</name>
<evidence type="ECO:0000256" key="4">
    <source>
        <dbReference type="ARBA" id="ARBA00022989"/>
    </source>
</evidence>
<dbReference type="PANTHER" id="PTHR10010">
    <property type="entry name" value="SOLUTE CARRIER FAMILY 34 SODIUM PHOSPHATE , MEMBER 2-RELATED"/>
    <property type="match status" value="1"/>
</dbReference>
<feature type="transmembrane region" description="Helical" evidence="6">
    <location>
        <begin position="173"/>
        <end position="191"/>
    </location>
</feature>
<dbReference type="KEGG" id="fho:H9Q81_00780"/>
<dbReference type="GO" id="GO:0005886">
    <property type="term" value="C:plasma membrane"/>
    <property type="evidence" value="ECO:0007669"/>
    <property type="project" value="UniProtKB-SubCell"/>
</dbReference>
<evidence type="ECO:0000256" key="6">
    <source>
        <dbReference type="SAM" id="Phobius"/>
    </source>
</evidence>
<dbReference type="GO" id="GO:0044341">
    <property type="term" value="P:sodium-dependent phosphate transport"/>
    <property type="evidence" value="ECO:0007669"/>
    <property type="project" value="InterPro"/>
</dbReference>
<dbReference type="RefSeq" id="WP_101473488.1">
    <property type="nucleotide sequence ID" value="NZ_CP060637.1"/>
</dbReference>
<evidence type="ECO:0000256" key="5">
    <source>
        <dbReference type="ARBA" id="ARBA00023136"/>
    </source>
</evidence>
<dbReference type="EMBL" id="CP060637">
    <property type="protein sequence ID" value="QNM15408.1"/>
    <property type="molecule type" value="Genomic_DNA"/>
</dbReference>
<gene>
    <name evidence="7" type="ORF">H9Q81_00780</name>
</gene>
<comment type="subcellular location">
    <subcellularLocation>
        <location evidence="1">Cell membrane</location>
        <topology evidence="1">Multi-pass membrane protein</topology>
    </subcellularLocation>
</comment>
<keyword evidence="8" id="KW-1185">Reference proteome</keyword>
<accession>A0A7G9GX76</accession>
<evidence type="ECO:0000256" key="3">
    <source>
        <dbReference type="ARBA" id="ARBA00022692"/>
    </source>
</evidence>
<feature type="transmembrane region" description="Helical" evidence="6">
    <location>
        <begin position="212"/>
        <end position="233"/>
    </location>
</feature>
<dbReference type="Pfam" id="PF02690">
    <property type="entry name" value="Na_Pi_cotrans"/>
    <property type="match status" value="2"/>
</dbReference>
<keyword evidence="2" id="KW-1003">Cell membrane</keyword>
<protein>
    <submittedName>
        <fullName evidence="7">Na/Pi cotransporter family protein</fullName>
    </submittedName>
</protein>
<dbReference type="InterPro" id="IPR003841">
    <property type="entry name" value="Na/Pi_transpt"/>
</dbReference>
<dbReference type="SUPFAM" id="SSF109755">
    <property type="entry name" value="PhoU-like"/>
    <property type="match status" value="1"/>
</dbReference>
<dbReference type="InterPro" id="IPR004633">
    <property type="entry name" value="NaPi_cotrn-rel/YqeW-like"/>
</dbReference>
<reference evidence="7 8" key="1">
    <citation type="submission" date="2020-08" db="EMBL/GenBank/DDBJ databases">
        <authorList>
            <person name="Liu C."/>
            <person name="Sun Q."/>
        </authorList>
    </citation>
    <scope>NUCLEOTIDE SEQUENCE [LARGE SCALE GENOMIC DNA]</scope>
    <source>
        <strain evidence="7 8">NSJ-57</strain>
    </source>
</reference>
<evidence type="ECO:0000256" key="2">
    <source>
        <dbReference type="ARBA" id="ARBA00022475"/>
    </source>
</evidence>
<sequence>MYLEIIFNVLGGLGIFLYGMDHMSSGMQKLAGRKLKKFLAALTTNRVVAILVGIVITMLVQSSSVSTIMTIGFVNASLLTLKQALGVIFGANIGTTVTGWILALNVGKYGLPIVGAGAIAHMFLKSDKAKTRALTVMGLGMIFLGLELMSNGLKPVRTMPEFVRMFAMFSANSYFGVIKVAAIGALITAVVQSSSATLGITITLAVQGLIDYRTAVALVLGENVGTTITAILATLNANVNAKRAAYAHTIINLIGVVWVTALFPFFLKFLSYVSDPEKNMTVAIATAHTTFNVANVLLFTPFIGYLSDFLCRFVKDDGKINNRVTKIDRLMLQNSNIVVEQTRVEILTMGKMIQNMFDEISVAYKNSLELTDEKVKEMSKIEEEIDLYQKEITDANFYILNNKDINESLRIDIRNNLLTSDEYETVSDYLMRITNSLKKLHDKEIPLTEQELNVILKLHDKTNLFFRKIDAGFQNRNSARIKESLIIGKEITSLYKSAKESSIDFGTRADATTLSTTNYTDIINFYRRVSDHLINVIEGYADRNGKLRIE</sequence>